<gene>
    <name evidence="1" type="ORF">IWQ57_003132</name>
</gene>
<organism evidence="1 2">
    <name type="scientific">Coemansia nantahalensis</name>
    <dbReference type="NCBI Taxonomy" id="2789366"/>
    <lineage>
        <taxon>Eukaryota</taxon>
        <taxon>Fungi</taxon>
        <taxon>Fungi incertae sedis</taxon>
        <taxon>Zoopagomycota</taxon>
        <taxon>Kickxellomycotina</taxon>
        <taxon>Kickxellomycetes</taxon>
        <taxon>Kickxellales</taxon>
        <taxon>Kickxellaceae</taxon>
        <taxon>Coemansia</taxon>
    </lineage>
</organism>
<comment type="caution">
    <text evidence="1">The sequence shown here is derived from an EMBL/GenBank/DDBJ whole genome shotgun (WGS) entry which is preliminary data.</text>
</comment>
<dbReference type="EMBL" id="JANBUJ010000950">
    <property type="protein sequence ID" value="KAJ2769381.1"/>
    <property type="molecule type" value="Genomic_DNA"/>
</dbReference>
<sequence>MSLGTPGPSSKDCIAEDPADAQPRAEEGHGGLQPAGGSEAGVSSSVLQPEPLAELDSRDRRSLWEDARWSFRGMPPAKQARVLITTAAAYVQIVVGVVVLALSARETCDRPLRTFVILHIVRLFAYYPLYLQHKIWPEEEWAARKLRV</sequence>
<accession>A0ACC1JXR4</accession>
<keyword evidence="2" id="KW-1185">Reference proteome</keyword>
<protein>
    <submittedName>
        <fullName evidence="1">Uncharacterized protein</fullName>
    </submittedName>
</protein>
<evidence type="ECO:0000313" key="1">
    <source>
        <dbReference type="EMBL" id="KAJ2769381.1"/>
    </source>
</evidence>
<proteinExistence type="predicted"/>
<reference evidence="1" key="1">
    <citation type="submission" date="2022-07" db="EMBL/GenBank/DDBJ databases">
        <title>Phylogenomic reconstructions and comparative analyses of Kickxellomycotina fungi.</title>
        <authorList>
            <person name="Reynolds N.K."/>
            <person name="Stajich J.E."/>
            <person name="Barry K."/>
            <person name="Grigoriev I.V."/>
            <person name="Crous P."/>
            <person name="Smith M.E."/>
        </authorList>
    </citation>
    <scope>NUCLEOTIDE SEQUENCE</scope>
    <source>
        <strain evidence="1">CBS 109366</strain>
    </source>
</reference>
<evidence type="ECO:0000313" key="2">
    <source>
        <dbReference type="Proteomes" id="UP001140234"/>
    </source>
</evidence>
<name>A0ACC1JXR4_9FUNG</name>
<dbReference type="Proteomes" id="UP001140234">
    <property type="component" value="Unassembled WGS sequence"/>
</dbReference>